<evidence type="ECO:0000313" key="2">
    <source>
        <dbReference type="Proteomes" id="UP000616201"/>
    </source>
</evidence>
<dbReference type="Proteomes" id="UP000616201">
    <property type="component" value="Unassembled WGS sequence"/>
</dbReference>
<protein>
    <submittedName>
        <fullName evidence="1">Zn-dependent hydrolase</fullName>
    </submittedName>
</protein>
<keyword evidence="2" id="KW-1185">Reference proteome</keyword>
<dbReference type="PANTHER" id="PTHR30619:SF1">
    <property type="entry name" value="RECOMBINATION PROTEIN 2"/>
    <property type="match status" value="1"/>
</dbReference>
<gene>
    <name evidence="1" type="ORF">C4F49_13995</name>
</gene>
<dbReference type="InterPro" id="IPR052159">
    <property type="entry name" value="Competence_DNA_uptake"/>
</dbReference>
<evidence type="ECO:0000313" key="1">
    <source>
        <dbReference type="EMBL" id="MBE8714793.1"/>
    </source>
</evidence>
<comment type="caution">
    <text evidence="1">The sequence shown here is derived from an EMBL/GenBank/DDBJ whole genome shotgun (WGS) entry which is preliminary data.</text>
</comment>
<dbReference type="SUPFAM" id="SSF56281">
    <property type="entry name" value="Metallo-hydrolase/oxidoreductase"/>
    <property type="match status" value="1"/>
</dbReference>
<dbReference type="PANTHER" id="PTHR30619">
    <property type="entry name" value="DNA INTERNALIZATION/COMPETENCE PROTEIN COMEC/REC2"/>
    <property type="match status" value="1"/>
</dbReference>
<dbReference type="RefSeq" id="WP_196936655.1">
    <property type="nucleotide sequence ID" value="NZ_MU158698.1"/>
</dbReference>
<reference evidence="1" key="1">
    <citation type="submission" date="2018-02" db="EMBL/GenBank/DDBJ databases">
        <authorList>
            <person name="Vasarhelyi B.M."/>
            <person name="Deshmukh S."/>
            <person name="Balint B."/>
            <person name="Kukolya J."/>
        </authorList>
    </citation>
    <scope>NUCLEOTIDE SEQUENCE</scope>
    <source>
        <strain evidence="1">KB22</strain>
    </source>
</reference>
<dbReference type="GO" id="GO:0016787">
    <property type="term" value="F:hydrolase activity"/>
    <property type="evidence" value="ECO:0007669"/>
    <property type="project" value="UniProtKB-KW"/>
</dbReference>
<dbReference type="AlphaFoldDB" id="A0A928YT35"/>
<keyword evidence="1" id="KW-0378">Hydrolase</keyword>
<accession>A0A928YT35</accession>
<proteinExistence type="predicted"/>
<sequence>MEIKVLQANNGDAIHITFKDKITGQERNILIDGGKKQTFQYNNQHKKKTDGPLKLLIDKLRSEKKIFDLVILTHIDEDHIGGFISWIEFEPDQAWKMIGEVWFNSGKVIKNWMNSQHESMPPIIMNINNSNQTSVPQGVQFEDYLNKHKLWNKELFIAGKEKAFHGLSFKFLSPDKQRLEDLLARWNAERPDSLTSKINDHQISLKDHHTNNLKVNDKNFKEDDAVPNGSSFAFILSYNDNDFLFLGDSFPSVIQTSLKTLGYDIENPLPVKLVKISHHGAQSNTSPAVFNSIKSEHFVISTNSKQDNHPHKQLLGRLIDCHPECTIHFNYGELISRIFTEQDYADFPSFKVMPIENPFKF</sequence>
<dbReference type="EMBL" id="PRDK01000008">
    <property type="protein sequence ID" value="MBE8714793.1"/>
    <property type="molecule type" value="Genomic_DNA"/>
</dbReference>
<name>A0A928YT35_9SPHI</name>
<dbReference type="Gene3D" id="3.60.15.10">
    <property type="entry name" value="Ribonuclease Z/Hydroxyacylglutathione hydrolase-like"/>
    <property type="match status" value="1"/>
</dbReference>
<organism evidence="1 2">
    <name type="scientific">Sphingobacterium hungaricum</name>
    <dbReference type="NCBI Taxonomy" id="2082723"/>
    <lineage>
        <taxon>Bacteria</taxon>
        <taxon>Pseudomonadati</taxon>
        <taxon>Bacteroidota</taxon>
        <taxon>Sphingobacteriia</taxon>
        <taxon>Sphingobacteriales</taxon>
        <taxon>Sphingobacteriaceae</taxon>
        <taxon>Sphingobacterium</taxon>
    </lineage>
</organism>
<dbReference type="InterPro" id="IPR036866">
    <property type="entry name" value="RibonucZ/Hydroxyglut_hydro"/>
</dbReference>